<gene>
    <name evidence="2" type="ORF">Lpl14_12418</name>
</gene>
<dbReference type="EMBL" id="ANKB01000055">
    <property type="protein sequence ID" value="EPC63467.1"/>
    <property type="molecule type" value="Genomic_DNA"/>
</dbReference>
<name>A0A829GT71_LACPA</name>
<comment type="caution">
    <text evidence="2">The sequence shown here is derived from an EMBL/GenBank/DDBJ whole genome shotgun (WGS) entry which is preliminary data.</text>
</comment>
<organism evidence="2 3">
    <name type="scientific">Lacticaseibacillus paracasei subsp. tolerans Lpl14</name>
    <dbReference type="NCBI Taxonomy" id="1256229"/>
    <lineage>
        <taxon>Bacteria</taxon>
        <taxon>Bacillati</taxon>
        <taxon>Bacillota</taxon>
        <taxon>Bacilli</taxon>
        <taxon>Lactobacillales</taxon>
        <taxon>Lactobacillaceae</taxon>
        <taxon>Lacticaseibacillus</taxon>
    </lineage>
</organism>
<evidence type="ECO:0000313" key="2">
    <source>
        <dbReference type="EMBL" id="EPC63467.1"/>
    </source>
</evidence>
<reference evidence="2 3" key="1">
    <citation type="journal article" date="2013" name="PLoS ONE">
        <title>Lactobacillus paracasei comparative genomics: towards species pan-genome definition and exploitation of diversity.</title>
        <authorList>
            <person name="Smokvina T."/>
            <person name="Wels M."/>
            <person name="Polka J."/>
            <person name="Chervaux C."/>
            <person name="Brisse S."/>
            <person name="Boekhorst J."/>
            <person name="van Hylckama Vlieg J.E."/>
            <person name="Siezen R.J."/>
        </authorList>
    </citation>
    <scope>NUCLEOTIDE SEQUENCE [LARGE SCALE GENOMIC DNA]</scope>
    <source>
        <strain evidence="2 3">Lpl14</strain>
    </source>
</reference>
<dbReference type="AlphaFoldDB" id="A0A829GT71"/>
<protein>
    <submittedName>
        <fullName evidence="2">Uncharacterized protein</fullName>
    </submittedName>
</protein>
<feature type="region of interest" description="Disordered" evidence="1">
    <location>
        <begin position="77"/>
        <end position="97"/>
    </location>
</feature>
<evidence type="ECO:0000256" key="1">
    <source>
        <dbReference type="SAM" id="MobiDB-lite"/>
    </source>
</evidence>
<evidence type="ECO:0000313" key="3">
    <source>
        <dbReference type="Proteomes" id="UP000014285"/>
    </source>
</evidence>
<sequence length="97" mass="11348">MYYPSIKRHMLSCVFFGTDPVTGKRRRKTKLGIHSMATAREVEKEMRTSVNRLFNQETVTFDELFEQYVNRVNSNRNSLSTALPSTGAEKRRCSKRR</sequence>
<accession>A0A829GT71</accession>
<dbReference type="Proteomes" id="UP000014285">
    <property type="component" value="Unassembled WGS sequence"/>
</dbReference>
<proteinExistence type="predicted"/>